<name>A0AAD7ZKS6_DIPPU</name>
<reference evidence="1" key="1">
    <citation type="journal article" date="2023" name="IScience">
        <title>Live-bearing cockroach genome reveals convergent evolutionary mechanisms linked to viviparity in insects and beyond.</title>
        <authorList>
            <person name="Fouks B."/>
            <person name="Harrison M.C."/>
            <person name="Mikhailova A.A."/>
            <person name="Marchal E."/>
            <person name="English S."/>
            <person name="Carruthers M."/>
            <person name="Jennings E.C."/>
            <person name="Chiamaka E.L."/>
            <person name="Frigard R.A."/>
            <person name="Pippel M."/>
            <person name="Attardo G.M."/>
            <person name="Benoit J.B."/>
            <person name="Bornberg-Bauer E."/>
            <person name="Tobe S.S."/>
        </authorList>
    </citation>
    <scope>NUCLEOTIDE SEQUENCE</scope>
    <source>
        <strain evidence="1">Stay&amp;Tobe</strain>
    </source>
</reference>
<reference evidence="1" key="2">
    <citation type="submission" date="2023-05" db="EMBL/GenBank/DDBJ databases">
        <authorList>
            <person name="Fouks B."/>
        </authorList>
    </citation>
    <scope>NUCLEOTIDE SEQUENCE</scope>
    <source>
        <strain evidence="1">Stay&amp;Tobe</strain>
        <tissue evidence="1">Testes</tissue>
    </source>
</reference>
<organism evidence="1 2">
    <name type="scientific">Diploptera punctata</name>
    <name type="common">Pacific beetle cockroach</name>
    <dbReference type="NCBI Taxonomy" id="6984"/>
    <lineage>
        <taxon>Eukaryota</taxon>
        <taxon>Metazoa</taxon>
        <taxon>Ecdysozoa</taxon>
        <taxon>Arthropoda</taxon>
        <taxon>Hexapoda</taxon>
        <taxon>Insecta</taxon>
        <taxon>Pterygota</taxon>
        <taxon>Neoptera</taxon>
        <taxon>Polyneoptera</taxon>
        <taxon>Dictyoptera</taxon>
        <taxon>Blattodea</taxon>
        <taxon>Blaberoidea</taxon>
        <taxon>Blaberidae</taxon>
        <taxon>Diplopterinae</taxon>
        <taxon>Diploptera</taxon>
    </lineage>
</organism>
<accession>A0AAD7ZKS6</accession>
<feature type="non-terminal residue" evidence="1">
    <location>
        <position position="65"/>
    </location>
</feature>
<sequence>HSLHSNTKQLYYTKTRRNSITGGLKSFPTTSQVAKGFLLKKVLAKTGFNCTVHSRYITDGRHVGI</sequence>
<proteinExistence type="predicted"/>
<gene>
    <name evidence="1" type="ORF">L9F63_023142</name>
</gene>
<evidence type="ECO:0000313" key="2">
    <source>
        <dbReference type="Proteomes" id="UP001233999"/>
    </source>
</evidence>
<feature type="non-terminal residue" evidence="1">
    <location>
        <position position="1"/>
    </location>
</feature>
<keyword evidence="2" id="KW-1185">Reference proteome</keyword>
<dbReference type="EMBL" id="JASPKZ010007864">
    <property type="protein sequence ID" value="KAJ9581678.1"/>
    <property type="molecule type" value="Genomic_DNA"/>
</dbReference>
<evidence type="ECO:0000313" key="1">
    <source>
        <dbReference type="EMBL" id="KAJ9581678.1"/>
    </source>
</evidence>
<protein>
    <submittedName>
        <fullName evidence="1">Uncharacterized protein</fullName>
    </submittedName>
</protein>
<dbReference type="AlphaFoldDB" id="A0AAD7ZKS6"/>
<dbReference type="Proteomes" id="UP001233999">
    <property type="component" value="Unassembled WGS sequence"/>
</dbReference>
<comment type="caution">
    <text evidence="1">The sequence shown here is derived from an EMBL/GenBank/DDBJ whole genome shotgun (WGS) entry which is preliminary data.</text>
</comment>